<dbReference type="GeneID" id="41599623"/>
<dbReference type="AlphaFoldDB" id="A0A0C5C8Z1"/>
<reference evidence="2" key="1">
    <citation type="submission" date="2015-02" db="EMBL/GenBank/DDBJ databases">
        <title>Characterization of two novel Thaumarchaeota isolated from the Northern Adriatic Sea.</title>
        <authorList>
            <person name="Bayer B."/>
            <person name="Vojvoda J."/>
            <person name="Offre P."/>
            <person name="Srivastava A."/>
            <person name="Elisabeth N."/>
            <person name="Garcia J.A.L."/>
            <person name="Schleper C."/>
            <person name="Herndl G.J."/>
        </authorList>
    </citation>
    <scope>NUCLEOTIDE SEQUENCE [LARGE SCALE GENOMIC DNA]</scope>
    <source>
        <strain evidence="2">D3C</strain>
    </source>
</reference>
<reference evidence="1 2" key="2">
    <citation type="journal article" date="2016" name="ISME J.">
        <title>Physiological and genomic characterization of two novel marine thaumarchaeal strains indicates niche differentiation.</title>
        <authorList>
            <person name="Bayer B."/>
            <person name="Vojvoda J."/>
            <person name="Offre P."/>
            <person name="Alves R.J."/>
            <person name="Elisabeth N.H."/>
            <person name="Garcia J.A."/>
            <person name="Volland J.M."/>
            <person name="Srivastava A."/>
            <person name="Schleper C."/>
            <person name="Herndl G.J."/>
        </authorList>
    </citation>
    <scope>NUCLEOTIDE SEQUENCE [LARGE SCALE GENOMIC DNA]</scope>
    <source>
        <strain evidence="1 2">D3C</strain>
    </source>
</reference>
<gene>
    <name evidence="1" type="ORF">NPIRD3C_0461</name>
</gene>
<accession>A0A0C5C8Z1</accession>
<evidence type="ECO:0000313" key="2">
    <source>
        <dbReference type="Proteomes" id="UP000032027"/>
    </source>
</evidence>
<proteinExistence type="predicted"/>
<dbReference type="PATRIC" id="fig|1582439.9.peg.463"/>
<reference evidence="1 2" key="3">
    <citation type="journal article" date="2019" name="Int. J. Syst. Evol. Microbiol.">
        <title>Nitrosopumilus adriaticus sp. nov. and Nitrosopumilus piranensis sp. nov., two ammonia-oxidizing archaea from the Adriatic Sea and members of the class Nitrososphaeria.</title>
        <authorList>
            <person name="Bayer B."/>
            <person name="Vojvoda J."/>
            <person name="Reinthaler T."/>
            <person name="Reyes C."/>
            <person name="Pinto M."/>
            <person name="Herndl G.J."/>
        </authorList>
    </citation>
    <scope>NUCLEOTIDE SEQUENCE [LARGE SCALE GENOMIC DNA]</scope>
    <source>
        <strain evidence="1 2">D3C</strain>
    </source>
</reference>
<dbReference type="STRING" id="1582439.NPIRD3C_0461"/>
<dbReference type="Proteomes" id="UP000032027">
    <property type="component" value="Chromosome"/>
</dbReference>
<dbReference type="RefSeq" id="WP_148702651.1">
    <property type="nucleotide sequence ID" value="NZ_CP010868.1"/>
</dbReference>
<organism evidence="1 2">
    <name type="scientific">Nitrosopumilus piranensis</name>
    <dbReference type="NCBI Taxonomy" id="1582439"/>
    <lineage>
        <taxon>Archaea</taxon>
        <taxon>Nitrososphaerota</taxon>
        <taxon>Nitrososphaeria</taxon>
        <taxon>Nitrosopumilales</taxon>
        <taxon>Nitrosopumilaceae</taxon>
        <taxon>Nitrosopumilus</taxon>
    </lineage>
</organism>
<protein>
    <submittedName>
        <fullName evidence="1">Uncharacterized protein</fullName>
    </submittedName>
</protein>
<dbReference type="EMBL" id="CP010868">
    <property type="protein sequence ID" value="AJM91677.1"/>
    <property type="molecule type" value="Genomic_DNA"/>
</dbReference>
<evidence type="ECO:0000313" key="1">
    <source>
        <dbReference type="EMBL" id="AJM91677.1"/>
    </source>
</evidence>
<keyword evidence="2" id="KW-1185">Reference proteome</keyword>
<dbReference type="OrthoDB" id="4979at2157"/>
<dbReference type="HOGENOM" id="CLU_1227620_0_0_2"/>
<dbReference type="KEGG" id="nid:NPIRD3C_0461"/>
<name>A0A0C5C8Z1_9ARCH</name>
<sequence length="225" mass="26801">MNIEKALDDCKIYLNQIKQYDPDPFYVKHFFNKFIDSVNIILEGIFEEANRDFGLFITEKISYEGFHQKAKTKNDVKAVRFSEWYKDKFNQEHSSKLPKMIKKICDLKKYHNTLPEIKIMMRAQDRYEDDINQQIMVGLSHEKLRSKEELKIEMKRQLPLFLEVINHKRKEKSEPSVGENQVITSAFIGVEDVFEIAYAAEIYIPVLERIVEESRKKIKELTNWD</sequence>